<dbReference type="Gene3D" id="3.40.50.1820">
    <property type="entry name" value="alpha/beta hydrolase"/>
    <property type="match status" value="1"/>
</dbReference>
<dbReference type="EMBL" id="MU004195">
    <property type="protein sequence ID" value="KAF2491821.1"/>
    <property type="molecule type" value="Genomic_DNA"/>
</dbReference>
<accession>A0A6A6QHX9</accession>
<sequence>MIGTSTPEYIFIRASIAGLRAITPLSVLYCGFCVVRPPQSIVGKVLVAWAAIETAFYFLVYLPRKHILQKAADHPEPLDPEHRKVLFQRCFSTIPDAELYLSKWFLGSPMEDIKRENIKDFFRWAFLNTADYNPADEEELETYINGVEELLGRKIEPGRGSAKCLRLTIDEVGMMHRSFFWYCIVGLVDTATAVHFKYRGFNLYRTPLRRFFDVFPLRPLTLFSTHHSPAEHTSYWYRPHTSKTKLPVLFVHGIGIGLFPYVQFFGEINQSEDYKASDGDVGIIAVEIMPICMRITPAAIAKEDMCREINSILEKHGWDKFVLISHSYGTVISTHLLQNPTVAPKIGPILLVDPVTFLLHLPDVAYNFTARKPRTANEHQLYYLASQDMGVSHTLSRHFFWNENILWLEDIEKHDVTVSLSGRDLIVNSDAVGRYLVGAAPESSESGSAWSDDDGAWKEAPWGGVGLDVLWWQEADHAQVFDIVRARKKLVEVVKRYVRSGKGANGTVYGTIKG</sequence>
<dbReference type="SUPFAM" id="SSF53474">
    <property type="entry name" value="alpha/beta-Hydrolases"/>
    <property type="match status" value="1"/>
</dbReference>
<keyword evidence="1" id="KW-0812">Transmembrane</keyword>
<name>A0A6A6QHX9_9PEZI</name>
<keyword evidence="1" id="KW-1133">Transmembrane helix</keyword>
<dbReference type="InterPro" id="IPR029058">
    <property type="entry name" value="AB_hydrolase_fold"/>
</dbReference>
<reference evidence="2" key="1">
    <citation type="journal article" date="2020" name="Stud. Mycol.">
        <title>101 Dothideomycetes genomes: a test case for predicting lifestyles and emergence of pathogens.</title>
        <authorList>
            <person name="Haridas S."/>
            <person name="Albert R."/>
            <person name="Binder M."/>
            <person name="Bloem J."/>
            <person name="Labutti K."/>
            <person name="Salamov A."/>
            <person name="Andreopoulos B."/>
            <person name="Baker S."/>
            <person name="Barry K."/>
            <person name="Bills G."/>
            <person name="Bluhm B."/>
            <person name="Cannon C."/>
            <person name="Castanera R."/>
            <person name="Culley D."/>
            <person name="Daum C."/>
            <person name="Ezra D."/>
            <person name="Gonzalez J."/>
            <person name="Henrissat B."/>
            <person name="Kuo A."/>
            <person name="Liang C."/>
            <person name="Lipzen A."/>
            <person name="Lutzoni F."/>
            <person name="Magnuson J."/>
            <person name="Mondo S."/>
            <person name="Nolan M."/>
            <person name="Ohm R."/>
            <person name="Pangilinan J."/>
            <person name="Park H.-J."/>
            <person name="Ramirez L."/>
            <person name="Alfaro M."/>
            <person name="Sun H."/>
            <person name="Tritt A."/>
            <person name="Yoshinaga Y."/>
            <person name="Zwiers L.-H."/>
            <person name="Turgeon B."/>
            <person name="Goodwin S."/>
            <person name="Spatafora J."/>
            <person name="Crous P."/>
            <person name="Grigoriev I."/>
        </authorList>
    </citation>
    <scope>NUCLEOTIDE SEQUENCE</scope>
    <source>
        <strain evidence="2">CBS 269.34</strain>
    </source>
</reference>
<evidence type="ECO:0008006" key="4">
    <source>
        <dbReference type="Google" id="ProtNLM"/>
    </source>
</evidence>
<evidence type="ECO:0000256" key="1">
    <source>
        <dbReference type="SAM" id="Phobius"/>
    </source>
</evidence>
<dbReference type="OrthoDB" id="6431331at2759"/>
<dbReference type="AlphaFoldDB" id="A0A6A6QHX9"/>
<dbReference type="PANTHER" id="PTHR37471">
    <property type="entry name" value="UNNAMED PRODUCT"/>
    <property type="match status" value="1"/>
</dbReference>
<dbReference type="Proteomes" id="UP000799750">
    <property type="component" value="Unassembled WGS sequence"/>
</dbReference>
<proteinExistence type="predicted"/>
<protein>
    <recommendedName>
        <fullName evidence="4">AB hydrolase-1 domain-containing protein</fullName>
    </recommendedName>
</protein>
<evidence type="ECO:0000313" key="2">
    <source>
        <dbReference type="EMBL" id="KAF2491821.1"/>
    </source>
</evidence>
<feature type="transmembrane region" description="Helical" evidence="1">
    <location>
        <begin position="41"/>
        <end position="62"/>
    </location>
</feature>
<keyword evidence="3" id="KW-1185">Reference proteome</keyword>
<organism evidence="2 3">
    <name type="scientific">Lophium mytilinum</name>
    <dbReference type="NCBI Taxonomy" id="390894"/>
    <lineage>
        <taxon>Eukaryota</taxon>
        <taxon>Fungi</taxon>
        <taxon>Dikarya</taxon>
        <taxon>Ascomycota</taxon>
        <taxon>Pezizomycotina</taxon>
        <taxon>Dothideomycetes</taxon>
        <taxon>Pleosporomycetidae</taxon>
        <taxon>Mytilinidiales</taxon>
        <taxon>Mytilinidiaceae</taxon>
        <taxon>Lophium</taxon>
    </lineage>
</organism>
<evidence type="ECO:0000313" key="3">
    <source>
        <dbReference type="Proteomes" id="UP000799750"/>
    </source>
</evidence>
<gene>
    <name evidence="2" type="ORF">BU16DRAFT_468247</name>
</gene>
<dbReference type="PANTHER" id="PTHR37471:SF1">
    <property type="entry name" value="AB HYDROLASE-1 DOMAIN-CONTAINING PROTEIN"/>
    <property type="match status" value="1"/>
</dbReference>
<keyword evidence="1" id="KW-0472">Membrane</keyword>